<keyword evidence="3" id="KW-1185">Reference proteome</keyword>
<comment type="caution">
    <text evidence="2">The sequence shown here is derived from an EMBL/GenBank/DDBJ whole genome shotgun (WGS) entry which is preliminary data.</text>
</comment>
<gene>
    <name evidence="2" type="ORF">NLJ89_g7411</name>
</gene>
<dbReference type="EMBL" id="JANKHO010000882">
    <property type="protein sequence ID" value="KAJ3505448.1"/>
    <property type="molecule type" value="Genomic_DNA"/>
</dbReference>
<feature type="compositionally biased region" description="Basic and acidic residues" evidence="1">
    <location>
        <begin position="239"/>
        <end position="250"/>
    </location>
</feature>
<evidence type="ECO:0000313" key="3">
    <source>
        <dbReference type="Proteomes" id="UP001148786"/>
    </source>
</evidence>
<sequence>MAEYGYAREPYDPYMASQNHGAQWPDMNQYANMAPNFDDGGGYEYSEYGGSRNGHSAYGRGRRDSRGDPFFPGGHPPTPFPHATGGQPLDFYDLTPAGMEDFPGNAPYAGYDQQMYGGRPPSRHSMYPMEYEQPPLHEHYPLDIADDNIPPLVDPMMDPRSPYSGTMHQSPGFANAMHGGQFPGYVPTHRSGMVSPAGQYAVPNMPAHRNYYSSRRRSRSRSRTPTDTDYSRSSDSYDSYDRHDRRDPYSHHYYPTQAAAIPGYVSQTVTYRTVHPSLHTPTVIKPSRTRPIVVPINGGTGGYVVIPAVGQTLRVVDPRGYNMQPGDSSLLNRFFSPSKWGVPMRRGSKWF</sequence>
<name>A0A9W8JX94_9AGAR</name>
<dbReference type="OrthoDB" id="3069793at2759"/>
<organism evidence="2 3">
    <name type="scientific">Agrocybe chaxingu</name>
    <dbReference type="NCBI Taxonomy" id="84603"/>
    <lineage>
        <taxon>Eukaryota</taxon>
        <taxon>Fungi</taxon>
        <taxon>Dikarya</taxon>
        <taxon>Basidiomycota</taxon>
        <taxon>Agaricomycotina</taxon>
        <taxon>Agaricomycetes</taxon>
        <taxon>Agaricomycetidae</taxon>
        <taxon>Agaricales</taxon>
        <taxon>Agaricineae</taxon>
        <taxon>Strophariaceae</taxon>
        <taxon>Agrocybe</taxon>
    </lineage>
</organism>
<dbReference type="Proteomes" id="UP001148786">
    <property type="component" value="Unassembled WGS sequence"/>
</dbReference>
<feature type="region of interest" description="Disordered" evidence="1">
    <location>
        <begin position="196"/>
        <end position="250"/>
    </location>
</feature>
<dbReference type="AlphaFoldDB" id="A0A9W8JX94"/>
<proteinExistence type="predicted"/>
<accession>A0A9W8JX94</accession>
<protein>
    <submittedName>
        <fullName evidence="2">Uncharacterized protein</fullName>
    </submittedName>
</protein>
<feature type="region of interest" description="Disordered" evidence="1">
    <location>
        <begin position="52"/>
        <end position="72"/>
    </location>
</feature>
<evidence type="ECO:0000313" key="2">
    <source>
        <dbReference type="EMBL" id="KAJ3505448.1"/>
    </source>
</evidence>
<evidence type="ECO:0000256" key="1">
    <source>
        <dbReference type="SAM" id="MobiDB-lite"/>
    </source>
</evidence>
<reference evidence="2" key="1">
    <citation type="submission" date="2022-07" db="EMBL/GenBank/DDBJ databases">
        <title>Genome Sequence of Agrocybe chaxingu.</title>
        <authorList>
            <person name="Buettner E."/>
        </authorList>
    </citation>
    <scope>NUCLEOTIDE SEQUENCE</scope>
    <source>
        <strain evidence="2">MP-N11</strain>
    </source>
</reference>